<dbReference type="Pfam" id="PF03552">
    <property type="entry name" value="Cellulose_synt"/>
    <property type="match status" value="1"/>
</dbReference>
<keyword evidence="5 7" id="KW-1133">Transmembrane helix</keyword>
<evidence type="ECO:0000256" key="3">
    <source>
        <dbReference type="ARBA" id="ARBA00022679"/>
    </source>
</evidence>
<feature type="transmembrane region" description="Helical" evidence="7">
    <location>
        <begin position="588"/>
        <end position="608"/>
    </location>
</feature>
<comment type="subcellular location">
    <subcellularLocation>
        <location evidence="1">Endomembrane system</location>
        <topology evidence="1">Multi-pass membrane protein</topology>
    </subcellularLocation>
</comment>
<dbReference type="GO" id="GO:0035438">
    <property type="term" value="F:cyclic-di-GMP binding"/>
    <property type="evidence" value="ECO:0007669"/>
    <property type="project" value="InterPro"/>
</dbReference>
<feature type="domain" description="Glycosyltransferase 2-like" evidence="8">
    <location>
        <begin position="190"/>
        <end position="354"/>
    </location>
</feature>
<feature type="transmembrane region" description="Helical" evidence="7">
    <location>
        <begin position="75"/>
        <end position="96"/>
    </location>
</feature>
<feature type="transmembrane region" description="Helical" evidence="7">
    <location>
        <begin position="545"/>
        <end position="567"/>
    </location>
</feature>
<feature type="transmembrane region" description="Helical" evidence="7">
    <location>
        <begin position="474"/>
        <end position="492"/>
    </location>
</feature>
<evidence type="ECO:0000256" key="5">
    <source>
        <dbReference type="ARBA" id="ARBA00022989"/>
    </source>
</evidence>
<dbReference type="InterPro" id="IPR029044">
    <property type="entry name" value="Nucleotide-diphossugar_trans"/>
</dbReference>
<dbReference type="InterPro" id="IPR003919">
    <property type="entry name" value="Cell_synth_A"/>
</dbReference>
<evidence type="ECO:0000313" key="9">
    <source>
        <dbReference type="EMBL" id="MEE3716103.1"/>
    </source>
</evidence>
<protein>
    <submittedName>
        <fullName evidence="9">Glycosyltransferase</fullName>
        <ecNumber evidence="9">2.4.-.-</ecNumber>
    </submittedName>
</protein>
<proteinExistence type="predicted"/>
<dbReference type="GO" id="GO:0005886">
    <property type="term" value="C:plasma membrane"/>
    <property type="evidence" value="ECO:0007669"/>
    <property type="project" value="TreeGrafter"/>
</dbReference>
<evidence type="ECO:0000256" key="2">
    <source>
        <dbReference type="ARBA" id="ARBA00022676"/>
    </source>
</evidence>
<evidence type="ECO:0000313" key="10">
    <source>
        <dbReference type="Proteomes" id="UP001333818"/>
    </source>
</evidence>
<keyword evidence="10" id="KW-1185">Reference proteome</keyword>
<dbReference type="PANTHER" id="PTHR43867:SF2">
    <property type="entry name" value="CELLULOSE SYNTHASE CATALYTIC SUBUNIT A [UDP-FORMING]"/>
    <property type="match status" value="1"/>
</dbReference>
<dbReference type="RefSeq" id="WP_330482528.1">
    <property type="nucleotide sequence ID" value="NZ_JAZBJZ010000012.1"/>
</dbReference>
<sequence>MKEITASKPHASKFDAPDIRSVFRPQTATLVMLGIILFCGLIAAAWFTKEGVVSKIFWQIQWLQRNPPMWLKVPMVTGEFLIAPTIALGLLAFIITQVSPKPKVWSRFAVVAILLILTIRYVIWRSLSTLNVGNALDGVFSMGLFILEMLTIFNGVLQLFLLVQTRDRRSEADEVTKAVLDGTFVPHVDVFVPTYNEPEFILRRTIVGCQAMEYPHKTIYLLDDTRRPEIKALAEELGCEYMSRPDNLHAKAGNLNHTIARTHGDLIVCFDADFVPTRNFLNRTVGFFQDEKVALVQTPQSYYSADPIARNLGLENILVPEQEVFYRQIQPVRDGTNSVVCAGTSFVMRRAALQSTGGEFVTSSLSEDYFTSVRLSGKGYRLVYLDEKLSAGAAPDDMGAQATQRLRWAQGTLQAFFIEENPLTIPGLSPMQRIAHLTGIMHWFTSLSRVGFLLIPLAYSFLNVIPVRATPEEVVFYFLPQYVVHLIVFSWLSDRSRSAFLSDIYDVVLCFPLAATVIQTMLNPFSKGFKVTPKGTQSDRVRFNWNLALPLAILFVATAISLWLNLGKCMMHMSNYTTSLAEVKGLDLGWFWSTYNLILLGVALLVMLDLPKPDAYEWFNLRRTVKIEVKDDTDRNHTSIPIRTQFWGVTSALSEVGATVLLTQSGLPAIPKGETLPIVMEIMEEGLKLQGQMTGTGFSEGFPMARISFEQVSLAQHRCLVELLFCRPGQWKRQYAPGELTSLWLLFKNLIKPKALFGSRTERNAIAVSQG</sequence>
<dbReference type="Pfam" id="PF00535">
    <property type="entry name" value="Glycos_transf_2"/>
    <property type="match status" value="1"/>
</dbReference>
<feature type="transmembrane region" description="Helical" evidence="7">
    <location>
        <begin position="504"/>
        <end position="525"/>
    </location>
</feature>
<dbReference type="SUPFAM" id="SSF53448">
    <property type="entry name" value="Nucleotide-diphospho-sugar transferases"/>
    <property type="match status" value="1"/>
</dbReference>
<feature type="transmembrane region" description="Helical" evidence="7">
    <location>
        <begin position="30"/>
        <end position="48"/>
    </location>
</feature>
<evidence type="ECO:0000256" key="7">
    <source>
        <dbReference type="SAM" id="Phobius"/>
    </source>
</evidence>
<evidence type="ECO:0000259" key="8">
    <source>
        <dbReference type="Pfam" id="PF00535"/>
    </source>
</evidence>
<keyword evidence="6 7" id="KW-0472">Membrane</keyword>
<evidence type="ECO:0000256" key="4">
    <source>
        <dbReference type="ARBA" id="ARBA00022692"/>
    </source>
</evidence>
<feature type="transmembrane region" description="Helical" evidence="7">
    <location>
        <begin position="108"/>
        <end position="127"/>
    </location>
</feature>
<comment type="caution">
    <text evidence="9">The sequence shown here is derived from an EMBL/GenBank/DDBJ whole genome shotgun (WGS) entry which is preliminary data.</text>
</comment>
<evidence type="ECO:0000256" key="6">
    <source>
        <dbReference type="ARBA" id="ARBA00023136"/>
    </source>
</evidence>
<dbReference type="Proteomes" id="UP001333818">
    <property type="component" value="Unassembled WGS sequence"/>
</dbReference>
<gene>
    <name evidence="9" type="ORF">V2H45_05005</name>
</gene>
<keyword evidence="4 7" id="KW-0812">Transmembrane</keyword>
<dbReference type="Gene3D" id="3.90.550.10">
    <property type="entry name" value="Spore Coat Polysaccharide Biosynthesis Protein SpsA, Chain A"/>
    <property type="match status" value="1"/>
</dbReference>
<feature type="transmembrane region" description="Helical" evidence="7">
    <location>
        <begin position="440"/>
        <end position="462"/>
    </location>
</feature>
<evidence type="ECO:0000256" key="1">
    <source>
        <dbReference type="ARBA" id="ARBA00004127"/>
    </source>
</evidence>
<reference evidence="9" key="1">
    <citation type="submission" date="2024-01" db="EMBL/GenBank/DDBJ databases">
        <title>Bank of Algae and Cyanobacteria of the Azores (BACA) strain genomes.</title>
        <authorList>
            <person name="Luz R."/>
            <person name="Cordeiro R."/>
            <person name="Fonseca A."/>
            <person name="Goncalves V."/>
        </authorList>
    </citation>
    <scope>NUCLEOTIDE SEQUENCE</scope>
    <source>
        <strain evidence="9">BACA0141</strain>
    </source>
</reference>
<dbReference type="InterPro" id="IPR001173">
    <property type="entry name" value="Glyco_trans_2-like"/>
</dbReference>
<dbReference type="GO" id="GO:0006011">
    <property type="term" value="P:UDP-alpha-D-glucose metabolic process"/>
    <property type="evidence" value="ECO:0007669"/>
    <property type="project" value="InterPro"/>
</dbReference>
<dbReference type="PRINTS" id="PR01439">
    <property type="entry name" value="CELLSNTHASEA"/>
</dbReference>
<accession>A0AAW9PV76</accession>
<dbReference type="EC" id="2.4.-.-" evidence="9"/>
<dbReference type="InterPro" id="IPR050321">
    <property type="entry name" value="Glycosyltr_2/OpgH_subfam"/>
</dbReference>
<dbReference type="CDD" id="cd06421">
    <property type="entry name" value="CESA_CelA_like"/>
    <property type="match status" value="1"/>
</dbReference>
<dbReference type="EMBL" id="JAZBJZ010000012">
    <property type="protein sequence ID" value="MEE3716103.1"/>
    <property type="molecule type" value="Genomic_DNA"/>
</dbReference>
<name>A0AAW9PV76_9CYAN</name>
<organism evidence="9 10">
    <name type="scientific">Tumidithrix elongata BACA0141</name>
    <dbReference type="NCBI Taxonomy" id="2716417"/>
    <lineage>
        <taxon>Bacteria</taxon>
        <taxon>Bacillati</taxon>
        <taxon>Cyanobacteriota</taxon>
        <taxon>Cyanophyceae</taxon>
        <taxon>Pseudanabaenales</taxon>
        <taxon>Pseudanabaenaceae</taxon>
        <taxon>Tumidithrix</taxon>
        <taxon>Tumidithrix elongata</taxon>
    </lineage>
</organism>
<dbReference type="InterPro" id="IPR005150">
    <property type="entry name" value="Cellulose_synth"/>
</dbReference>
<dbReference type="AlphaFoldDB" id="A0AAW9PV76"/>
<dbReference type="PANTHER" id="PTHR43867">
    <property type="entry name" value="CELLULOSE SYNTHASE CATALYTIC SUBUNIT A [UDP-FORMING]"/>
    <property type="match status" value="1"/>
</dbReference>
<dbReference type="GO" id="GO:0016760">
    <property type="term" value="F:cellulose synthase (UDP-forming) activity"/>
    <property type="evidence" value="ECO:0007669"/>
    <property type="project" value="InterPro"/>
</dbReference>
<dbReference type="GO" id="GO:0030244">
    <property type="term" value="P:cellulose biosynthetic process"/>
    <property type="evidence" value="ECO:0007669"/>
    <property type="project" value="InterPro"/>
</dbReference>
<keyword evidence="3 9" id="KW-0808">Transferase</keyword>
<feature type="transmembrane region" description="Helical" evidence="7">
    <location>
        <begin position="139"/>
        <end position="163"/>
    </location>
</feature>
<dbReference type="GO" id="GO:0012505">
    <property type="term" value="C:endomembrane system"/>
    <property type="evidence" value="ECO:0007669"/>
    <property type="project" value="UniProtKB-SubCell"/>
</dbReference>
<keyword evidence="2 9" id="KW-0328">Glycosyltransferase</keyword>